<keyword evidence="3 10" id="KW-0808">Transferase</keyword>
<keyword evidence="11" id="KW-1185">Reference proteome</keyword>
<evidence type="ECO:0000256" key="4">
    <source>
        <dbReference type="ARBA" id="ARBA00022691"/>
    </source>
</evidence>
<sequence length="400" mass="42854">MSPSPQPEVVSLGCRLNIAESETIRLLAAGRDVAVVNSCAVTNEAVKQSRAAIRRLRRSRPSAELVVTGCAATIDPAGFSAMAEVDRVVANPHKLSPPSWGSDQPNAPVFAFAGHARAFVEVQNGCDHRCTFCAIPFGRGASRSLPAGAVVDRVRALVDAGHHEVVLTGVDVTSWGSDLPGRPSFGALVERILAHVPALMRLRLSSLDSIEMDERLIACIAGDRRVMPHIHLSLQSGSDLILKRMKRRHGRAQAIALVERLKAARPDIAIGADIIAGFPTEDDAMFADSLAMVEACDIVHGHIFPYSPRAGTPAARMPQVEPQIRRDRAALLREATATRRARWLAGLVGTRQSVLAERPGSHGHAENFAEVRLERAVQPGTIHPVTITGATDSHLLGTIA</sequence>
<evidence type="ECO:0000259" key="9">
    <source>
        <dbReference type="PROSITE" id="PS51918"/>
    </source>
</evidence>
<dbReference type="SFLD" id="SFLDS00029">
    <property type="entry name" value="Radical_SAM"/>
    <property type="match status" value="1"/>
</dbReference>
<accession>A0A1H7YHH5</accession>
<dbReference type="SUPFAM" id="SSF102114">
    <property type="entry name" value="Radical SAM enzymes"/>
    <property type="match status" value="1"/>
</dbReference>
<dbReference type="SFLD" id="SFLDG01082">
    <property type="entry name" value="B12-binding_domain_containing"/>
    <property type="match status" value="1"/>
</dbReference>
<evidence type="ECO:0000313" key="11">
    <source>
        <dbReference type="Proteomes" id="UP000199206"/>
    </source>
</evidence>
<evidence type="ECO:0000259" key="8">
    <source>
        <dbReference type="PROSITE" id="PS51449"/>
    </source>
</evidence>
<gene>
    <name evidence="10" type="ORF">SAMN05192583_0240</name>
</gene>
<dbReference type="SMART" id="SM00729">
    <property type="entry name" value="Elp3"/>
    <property type="match status" value="1"/>
</dbReference>
<keyword evidence="2" id="KW-0004">4Fe-4S</keyword>
<dbReference type="AlphaFoldDB" id="A0A1H7YHH5"/>
<evidence type="ECO:0000256" key="2">
    <source>
        <dbReference type="ARBA" id="ARBA00022485"/>
    </source>
</evidence>
<keyword evidence="7" id="KW-0411">Iron-sulfur</keyword>
<dbReference type="PANTHER" id="PTHR11918">
    <property type="entry name" value="RADICAL SAM PROTEINS"/>
    <property type="match status" value="1"/>
</dbReference>
<comment type="cofactor">
    <cofactor evidence="1">
        <name>[4Fe-4S] cluster</name>
        <dbReference type="ChEBI" id="CHEBI:49883"/>
    </cofactor>
</comment>
<dbReference type="Proteomes" id="UP000199206">
    <property type="component" value="Unassembled WGS sequence"/>
</dbReference>
<evidence type="ECO:0000256" key="5">
    <source>
        <dbReference type="ARBA" id="ARBA00022723"/>
    </source>
</evidence>
<dbReference type="Pfam" id="PF00919">
    <property type="entry name" value="UPF0004"/>
    <property type="match status" value="1"/>
</dbReference>
<dbReference type="GO" id="GO:0046872">
    <property type="term" value="F:metal ion binding"/>
    <property type="evidence" value="ECO:0007669"/>
    <property type="project" value="UniProtKB-KW"/>
</dbReference>
<dbReference type="InterPro" id="IPR013848">
    <property type="entry name" value="Methylthiotransferase_N"/>
</dbReference>
<dbReference type="OrthoDB" id="9805215at2"/>
<keyword evidence="6" id="KW-0408">Iron</keyword>
<feature type="domain" description="Radical SAM core" evidence="9">
    <location>
        <begin position="112"/>
        <end position="345"/>
    </location>
</feature>
<dbReference type="PROSITE" id="PS01278">
    <property type="entry name" value="MTTASE_RADICAL"/>
    <property type="match status" value="1"/>
</dbReference>
<evidence type="ECO:0000313" key="10">
    <source>
        <dbReference type="EMBL" id="SEM44599.1"/>
    </source>
</evidence>
<name>A0A1H7YHH5_9SPHN</name>
<dbReference type="Pfam" id="PF04055">
    <property type="entry name" value="Radical_SAM"/>
    <property type="match status" value="1"/>
</dbReference>
<keyword evidence="5" id="KW-0479">Metal-binding</keyword>
<organism evidence="10 11">
    <name type="scientific">Sphingomonas gellani</name>
    <dbReference type="NCBI Taxonomy" id="1166340"/>
    <lineage>
        <taxon>Bacteria</taxon>
        <taxon>Pseudomonadati</taxon>
        <taxon>Pseudomonadota</taxon>
        <taxon>Alphaproteobacteria</taxon>
        <taxon>Sphingomonadales</taxon>
        <taxon>Sphingomonadaceae</taxon>
        <taxon>Sphingomonas</taxon>
    </lineage>
</organism>
<dbReference type="InterPro" id="IPR020612">
    <property type="entry name" value="Methylthiotransferase_CS"/>
</dbReference>
<feature type="domain" description="MTTase N-terminal" evidence="8">
    <location>
        <begin position="5"/>
        <end position="105"/>
    </location>
</feature>
<dbReference type="RefSeq" id="WP_093663640.1">
    <property type="nucleotide sequence ID" value="NZ_FOCF01000001.1"/>
</dbReference>
<dbReference type="PROSITE" id="PS51918">
    <property type="entry name" value="RADICAL_SAM"/>
    <property type="match status" value="1"/>
</dbReference>
<dbReference type="PROSITE" id="PS51449">
    <property type="entry name" value="MTTASE_N"/>
    <property type="match status" value="1"/>
</dbReference>
<dbReference type="InterPro" id="IPR023404">
    <property type="entry name" value="rSAM_horseshoe"/>
</dbReference>
<proteinExistence type="predicted"/>
<dbReference type="Gene3D" id="3.40.50.12160">
    <property type="entry name" value="Methylthiotransferase, N-terminal domain"/>
    <property type="match status" value="1"/>
</dbReference>
<evidence type="ECO:0000256" key="6">
    <source>
        <dbReference type="ARBA" id="ARBA00023004"/>
    </source>
</evidence>
<reference evidence="11" key="1">
    <citation type="submission" date="2016-10" db="EMBL/GenBank/DDBJ databases">
        <authorList>
            <person name="Varghese N."/>
            <person name="Submissions S."/>
        </authorList>
    </citation>
    <scope>NUCLEOTIDE SEQUENCE [LARGE SCALE GENOMIC DNA]</scope>
    <source>
        <strain evidence="11">S6-262</strain>
    </source>
</reference>
<dbReference type="Gene3D" id="3.80.30.20">
    <property type="entry name" value="tm_1862 like domain"/>
    <property type="match status" value="1"/>
</dbReference>
<dbReference type="InterPro" id="IPR005839">
    <property type="entry name" value="Methylthiotransferase"/>
</dbReference>
<dbReference type="InterPro" id="IPR007197">
    <property type="entry name" value="rSAM"/>
</dbReference>
<dbReference type="STRING" id="1166340.SAMN05192583_0240"/>
<dbReference type="InterPro" id="IPR038135">
    <property type="entry name" value="Methylthiotransferase_N_sf"/>
</dbReference>
<dbReference type="PANTHER" id="PTHR11918:SF45">
    <property type="entry name" value="THREONYLCARBAMOYLADENOSINE TRNA METHYLTHIOTRANSFERASE"/>
    <property type="match status" value="1"/>
</dbReference>
<evidence type="ECO:0000256" key="1">
    <source>
        <dbReference type="ARBA" id="ARBA00001966"/>
    </source>
</evidence>
<dbReference type="InterPro" id="IPR006638">
    <property type="entry name" value="Elp3/MiaA/NifB-like_rSAM"/>
</dbReference>
<dbReference type="GO" id="GO:0051539">
    <property type="term" value="F:4 iron, 4 sulfur cluster binding"/>
    <property type="evidence" value="ECO:0007669"/>
    <property type="project" value="UniProtKB-KW"/>
</dbReference>
<dbReference type="EMBL" id="FOCF01000001">
    <property type="protein sequence ID" value="SEM44599.1"/>
    <property type="molecule type" value="Genomic_DNA"/>
</dbReference>
<dbReference type="CDD" id="cd01335">
    <property type="entry name" value="Radical_SAM"/>
    <property type="match status" value="1"/>
</dbReference>
<protein>
    <submittedName>
        <fullName evidence="10">Threonylcarbamoyladenosine tRNA methylthiotransferase MtaB</fullName>
    </submittedName>
</protein>
<dbReference type="NCBIfam" id="TIGR00089">
    <property type="entry name" value="MiaB/RimO family radical SAM methylthiotransferase"/>
    <property type="match status" value="1"/>
</dbReference>
<keyword evidence="4" id="KW-0949">S-adenosyl-L-methionine</keyword>
<evidence type="ECO:0000256" key="3">
    <source>
        <dbReference type="ARBA" id="ARBA00022679"/>
    </source>
</evidence>
<dbReference type="InterPro" id="IPR058240">
    <property type="entry name" value="rSAM_sf"/>
</dbReference>
<dbReference type="NCBIfam" id="TIGR01579">
    <property type="entry name" value="MiaB-like-C"/>
    <property type="match status" value="1"/>
</dbReference>
<evidence type="ECO:0000256" key="7">
    <source>
        <dbReference type="ARBA" id="ARBA00023014"/>
    </source>
</evidence>
<dbReference type="InterPro" id="IPR006467">
    <property type="entry name" value="MiaB-like_bact"/>
</dbReference>
<dbReference type="GO" id="GO:0035598">
    <property type="term" value="F:tRNA (N(6)-L-threonylcarbamoyladenosine(37)-C(2))-methylthiotransferase activity"/>
    <property type="evidence" value="ECO:0007669"/>
    <property type="project" value="TreeGrafter"/>
</dbReference>